<accession>A0A1U7PTN6</accession>
<reference evidence="5" key="1">
    <citation type="submission" date="2017-01" db="EMBL/GenBank/DDBJ databases">
        <authorList>
            <person name="Varghese N."/>
            <person name="Submissions S."/>
        </authorList>
    </citation>
    <scope>NUCLEOTIDE SEQUENCE [LARGE SCALE GENOMIC DNA]</scope>
    <source>
        <strain evidence="5">MNA4</strain>
    </source>
</reference>
<dbReference type="GO" id="GO:0016705">
    <property type="term" value="F:oxidoreductase activity, acting on paired donors, with incorporation or reduction of molecular oxygen"/>
    <property type="evidence" value="ECO:0007669"/>
    <property type="project" value="InterPro"/>
</dbReference>
<dbReference type="RefSeq" id="WP_076759848.1">
    <property type="nucleotide sequence ID" value="NZ_FTPL01000005.1"/>
</dbReference>
<keyword evidence="1" id="KW-0560">Oxidoreductase</keyword>
<evidence type="ECO:0000313" key="4">
    <source>
        <dbReference type="EMBL" id="SIT92660.1"/>
    </source>
</evidence>
<dbReference type="PANTHER" id="PTHR30137">
    <property type="entry name" value="LUCIFERASE-LIKE MONOOXYGENASE"/>
    <property type="match status" value="1"/>
</dbReference>
<dbReference type="SUPFAM" id="SSF51679">
    <property type="entry name" value="Bacterial luciferase-like"/>
    <property type="match status" value="1"/>
</dbReference>
<dbReference type="EMBL" id="FTPL01000005">
    <property type="protein sequence ID" value="SIT92660.1"/>
    <property type="molecule type" value="Genomic_DNA"/>
</dbReference>
<feature type="domain" description="Luciferase-like" evidence="3">
    <location>
        <begin position="13"/>
        <end position="312"/>
    </location>
</feature>
<evidence type="ECO:0000256" key="2">
    <source>
        <dbReference type="ARBA" id="ARBA00023033"/>
    </source>
</evidence>
<dbReference type="Proteomes" id="UP000187550">
    <property type="component" value="Unassembled WGS sequence"/>
</dbReference>
<proteinExistence type="predicted"/>
<dbReference type="Gene3D" id="3.20.20.30">
    <property type="entry name" value="Luciferase-like domain"/>
    <property type="match status" value="1"/>
</dbReference>
<evidence type="ECO:0000259" key="3">
    <source>
        <dbReference type="Pfam" id="PF00296"/>
    </source>
</evidence>
<dbReference type="AlphaFoldDB" id="A0A1U7PTN6"/>
<protein>
    <submittedName>
        <fullName evidence="4">Flavin-dependent oxidoreductase, luciferase family (Includes alkanesulfonate monooxygenase SsuD and methylene tetrahydromethanopterin reductase)</fullName>
    </submittedName>
</protein>
<organism evidence="4 5">
    <name type="scientific">Edaphobacillus lindanitolerans</name>
    <dbReference type="NCBI Taxonomy" id="550447"/>
    <lineage>
        <taxon>Bacteria</taxon>
        <taxon>Bacillati</taxon>
        <taxon>Bacillota</taxon>
        <taxon>Bacilli</taxon>
        <taxon>Bacillales</taxon>
        <taxon>Bacillaceae</taxon>
        <taxon>Edaphobacillus</taxon>
    </lineage>
</organism>
<keyword evidence="2 4" id="KW-0503">Monooxygenase</keyword>
<dbReference type="Pfam" id="PF00296">
    <property type="entry name" value="Bac_luciferase"/>
    <property type="match status" value="1"/>
</dbReference>
<dbReference type="GO" id="GO:0005829">
    <property type="term" value="C:cytosol"/>
    <property type="evidence" value="ECO:0007669"/>
    <property type="project" value="TreeGrafter"/>
</dbReference>
<dbReference type="OrthoDB" id="9776438at2"/>
<sequence>MKDIYGIDRAAGMEIGLYSLGDHMMNPHDGEKISAGQRIREIIDAAKLADDAGLDVFSVGESHQRYFTTQAHSVVLGAIAQATKRIKIASSSTVLSVWDPVRAFEDFATIDLISDGRAEIIAGRGSRTGAFDLLGYDLDDYEGLFEEKLDLLRKLNEADGPIDWEGEFRPPLRNAEVLPRPKNGRLPIWRAVGGPPASAIKAGYAGIPMMLTTLGGPAMNFTVSVDAYREAAQRSGYDPATLPIGTTSLFYAADTTQNALREYYPHLHHGFLAIRGTGYPKQQFAQAVDYRDALMIGSPQQIIEKLLYQYELYGQQRFIAQIDFGGVPYEKVARNIELIATEIMPAVKKYTKEDEEEVHPR</sequence>
<dbReference type="STRING" id="550447.SAMN05428946_2830"/>
<evidence type="ECO:0000313" key="5">
    <source>
        <dbReference type="Proteomes" id="UP000187550"/>
    </source>
</evidence>
<dbReference type="InterPro" id="IPR011251">
    <property type="entry name" value="Luciferase-like_dom"/>
</dbReference>
<dbReference type="InterPro" id="IPR050766">
    <property type="entry name" value="Bact_Lucif_Oxidored"/>
</dbReference>
<name>A0A1U7PTN6_9BACI</name>
<gene>
    <name evidence="4" type="ORF">SAMN05428946_2830</name>
</gene>
<dbReference type="GO" id="GO:0004497">
    <property type="term" value="F:monooxygenase activity"/>
    <property type="evidence" value="ECO:0007669"/>
    <property type="project" value="UniProtKB-KW"/>
</dbReference>
<evidence type="ECO:0000256" key="1">
    <source>
        <dbReference type="ARBA" id="ARBA00023002"/>
    </source>
</evidence>
<dbReference type="PANTHER" id="PTHR30137:SF8">
    <property type="entry name" value="BLR5498 PROTEIN"/>
    <property type="match status" value="1"/>
</dbReference>
<keyword evidence="5" id="KW-1185">Reference proteome</keyword>
<dbReference type="InterPro" id="IPR036661">
    <property type="entry name" value="Luciferase-like_sf"/>
</dbReference>